<dbReference type="Gene3D" id="3.40.50.2300">
    <property type="match status" value="1"/>
</dbReference>
<keyword evidence="5" id="KW-1185">Reference proteome</keyword>
<name>A0A5K7YKN9_9BACT</name>
<dbReference type="InterPro" id="IPR001789">
    <property type="entry name" value="Sig_transdc_resp-reg_receiver"/>
</dbReference>
<feature type="domain" description="Response regulatory" evidence="2">
    <location>
        <begin position="13"/>
        <end position="126"/>
    </location>
</feature>
<evidence type="ECO:0000313" key="4">
    <source>
        <dbReference type="EMBL" id="BBO68449.1"/>
    </source>
</evidence>
<dbReference type="RefSeq" id="WP_155316611.1">
    <property type="nucleotide sequence ID" value="NZ_AP021874.1"/>
</dbReference>
<evidence type="ECO:0000256" key="1">
    <source>
        <dbReference type="PROSITE-ProRule" id="PRU00169"/>
    </source>
</evidence>
<dbReference type="EMBL" id="AP021874">
    <property type="protein sequence ID" value="BBO68449.1"/>
    <property type="molecule type" value="Genomic_DNA"/>
</dbReference>
<dbReference type="PROSITE" id="PS51832">
    <property type="entry name" value="HD_GYP"/>
    <property type="match status" value="1"/>
</dbReference>
<dbReference type="CDD" id="cd00077">
    <property type="entry name" value="HDc"/>
    <property type="match status" value="1"/>
</dbReference>
<dbReference type="PROSITE" id="PS50110">
    <property type="entry name" value="RESPONSE_REGULATORY"/>
    <property type="match status" value="1"/>
</dbReference>
<proteinExistence type="predicted"/>
<evidence type="ECO:0008006" key="6">
    <source>
        <dbReference type="Google" id="ProtNLM"/>
    </source>
</evidence>
<evidence type="ECO:0000313" key="5">
    <source>
        <dbReference type="Proteomes" id="UP000427906"/>
    </source>
</evidence>
<dbReference type="AlphaFoldDB" id="A0A5K7YKN9"/>
<dbReference type="InterPro" id="IPR011006">
    <property type="entry name" value="CheY-like_superfamily"/>
</dbReference>
<protein>
    <recommendedName>
        <fullName evidence="6">Two-component system response regulator</fullName>
    </recommendedName>
</protein>
<gene>
    <name evidence="4" type="ORF">DSCA_23790</name>
</gene>
<dbReference type="OrthoDB" id="9764337at2"/>
<feature type="modified residue" description="4-aspartylphosphate" evidence="1">
    <location>
        <position position="62"/>
    </location>
</feature>
<dbReference type="GO" id="GO:0000160">
    <property type="term" value="P:phosphorelay signal transduction system"/>
    <property type="evidence" value="ECO:0007669"/>
    <property type="project" value="InterPro"/>
</dbReference>
<feature type="domain" description="HD-GYP" evidence="3">
    <location>
        <begin position="149"/>
        <end position="344"/>
    </location>
</feature>
<evidence type="ECO:0000259" key="2">
    <source>
        <dbReference type="PROSITE" id="PS50110"/>
    </source>
</evidence>
<dbReference type="Proteomes" id="UP000427906">
    <property type="component" value="Chromosome"/>
</dbReference>
<dbReference type="Pfam" id="PF13487">
    <property type="entry name" value="HD_5"/>
    <property type="match status" value="1"/>
</dbReference>
<dbReference type="InterPro" id="IPR003607">
    <property type="entry name" value="HD/PDEase_dom"/>
</dbReference>
<dbReference type="InterPro" id="IPR037522">
    <property type="entry name" value="HD_GYP_dom"/>
</dbReference>
<dbReference type="SUPFAM" id="SSF109604">
    <property type="entry name" value="HD-domain/PDEase-like"/>
    <property type="match status" value="1"/>
</dbReference>
<dbReference type="Gene3D" id="1.10.3210.10">
    <property type="entry name" value="Hypothetical protein af1432"/>
    <property type="match status" value="1"/>
</dbReference>
<dbReference type="SUPFAM" id="SSF52172">
    <property type="entry name" value="CheY-like"/>
    <property type="match status" value="1"/>
</dbReference>
<dbReference type="KEGG" id="dalk:DSCA_23790"/>
<reference evidence="4 5" key="1">
    <citation type="submission" date="2019-11" db="EMBL/GenBank/DDBJ databases">
        <title>Comparative genomics of hydrocarbon-degrading Desulfosarcina strains.</title>
        <authorList>
            <person name="Watanabe M."/>
            <person name="Kojima H."/>
            <person name="Fukui M."/>
        </authorList>
    </citation>
    <scope>NUCLEOTIDE SEQUENCE [LARGE SCALE GENOMIC DNA]</scope>
    <source>
        <strain evidence="4 5">PL12</strain>
    </source>
</reference>
<sequence length="356" mass="39148">MKPAIPEDASTPLVLVVDDDDDIRDILAYGIEASGCRCLTADSAESALRILPSEPVEVVISDVQMTGMSGLDLCRRIKDHFDADVIIITGLVNNFAYEEILAQGASDFIEKPIRLAEIVARLKRVLHERETRGQLRQTARELRRNVDRFQKAMEGSVQAIALAVEMRDPYTSGHQNRVAELACAIARKVGLSKDRIYGLQMASVIHDLGKLTIPGEILCKPGRLSGPEYAMIQTHVQSGYDILKKIDFPWPLAEIVLQHHERMDGSGYPKGLAGEAIMMEARILSVSDVFETIGSHRPYRPSLGLKKAMGELTVNSGTLYDADVVAACQELVEGGHFQFKSTKGASVFVTTQMQSL</sequence>
<accession>A0A5K7YKN9</accession>
<keyword evidence="1" id="KW-0597">Phosphoprotein</keyword>
<organism evidence="4 5">
    <name type="scientific">Desulfosarcina alkanivorans</name>
    <dbReference type="NCBI Taxonomy" id="571177"/>
    <lineage>
        <taxon>Bacteria</taxon>
        <taxon>Pseudomonadati</taxon>
        <taxon>Thermodesulfobacteriota</taxon>
        <taxon>Desulfobacteria</taxon>
        <taxon>Desulfobacterales</taxon>
        <taxon>Desulfosarcinaceae</taxon>
        <taxon>Desulfosarcina</taxon>
    </lineage>
</organism>
<dbReference type="PANTHER" id="PTHR45228">
    <property type="entry name" value="CYCLIC DI-GMP PHOSPHODIESTERASE TM_0186-RELATED"/>
    <property type="match status" value="1"/>
</dbReference>
<dbReference type="SMART" id="SM00448">
    <property type="entry name" value="REC"/>
    <property type="match status" value="1"/>
</dbReference>
<dbReference type="InterPro" id="IPR052020">
    <property type="entry name" value="Cyclic_di-GMP/3'3'-cGAMP_PDE"/>
</dbReference>
<evidence type="ECO:0000259" key="3">
    <source>
        <dbReference type="PROSITE" id="PS51832"/>
    </source>
</evidence>
<dbReference type="Pfam" id="PF00072">
    <property type="entry name" value="Response_reg"/>
    <property type="match status" value="1"/>
</dbReference>